<keyword evidence="2" id="KW-1185">Reference proteome</keyword>
<dbReference type="Proteomes" id="UP000053647">
    <property type="component" value="Unassembled WGS sequence"/>
</dbReference>
<name>A0A0C9T5Z2_PAXIN</name>
<reference evidence="1 2" key="1">
    <citation type="submission" date="2014-06" db="EMBL/GenBank/DDBJ databases">
        <authorList>
            <consortium name="DOE Joint Genome Institute"/>
            <person name="Kuo A."/>
            <person name="Kohler A."/>
            <person name="Nagy L.G."/>
            <person name="Floudas D."/>
            <person name="Copeland A."/>
            <person name="Barry K.W."/>
            <person name="Cichocki N."/>
            <person name="Veneault-Fourrey C."/>
            <person name="LaButti K."/>
            <person name="Lindquist E.A."/>
            <person name="Lipzen A."/>
            <person name="Lundell T."/>
            <person name="Morin E."/>
            <person name="Murat C."/>
            <person name="Sun H."/>
            <person name="Tunlid A."/>
            <person name="Henrissat B."/>
            <person name="Grigoriev I.V."/>
            <person name="Hibbett D.S."/>
            <person name="Martin F."/>
            <person name="Nordberg H.P."/>
            <person name="Cantor M.N."/>
            <person name="Hua S.X."/>
        </authorList>
    </citation>
    <scope>NUCLEOTIDE SEQUENCE [LARGE SCALE GENOMIC DNA]</scope>
    <source>
        <strain evidence="1 2">ATCC 200175</strain>
    </source>
</reference>
<dbReference type="OrthoDB" id="8954335at2759"/>
<reference evidence="2" key="2">
    <citation type="submission" date="2015-01" db="EMBL/GenBank/DDBJ databases">
        <title>Evolutionary Origins and Diversification of the Mycorrhizal Mutualists.</title>
        <authorList>
            <consortium name="DOE Joint Genome Institute"/>
            <consortium name="Mycorrhizal Genomics Consortium"/>
            <person name="Kohler A."/>
            <person name="Kuo A."/>
            <person name="Nagy L.G."/>
            <person name="Floudas D."/>
            <person name="Copeland A."/>
            <person name="Barry K.W."/>
            <person name="Cichocki N."/>
            <person name="Veneault-Fourrey C."/>
            <person name="LaButti K."/>
            <person name="Lindquist E.A."/>
            <person name="Lipzen A."/>
            <person name="Lundell T."/>
            <person name="Morin E."/>
            <person name="Murat C."/>
            <person name="Riley R."/>
            <person name="Ohm R."/>
            <person name="Sun H."/>
            <person name="Tunlid A."/>
            <person name="Henrissat B."/>
            <person name="Grigoriev I.V."/>
            <person name="Hibbett D.S."/>
            <person name="Martin F."/>
        </authorList>
    </citation>
    <scope>NUCLEOTIDE SEQUENCE [LARGE SCALE GENOMIC DNA]</scope>
    <source>
        <strain evidence="2">ATCC 200175</strain>
    </source>
</reference>
<accession>A0A0C9T5Z2</accession>
<dbReference type="HOGENOM" id="CLU_177177_0_0_1"/>
<evidence type="ECO:0000313" key="1">
    <source>
        <dbReference type="EMBL" id="KIJ06703.1"/>
    </source>
</evidence>
<sequence length="105" mass="11577">MSPRITSTSWFLEETGWGIFLCSISSHDGRSNPGSGACNLDARDYRSQLGLTILRLWDTVRWQEPEPMATKAPLKNQYPVGLPPVDMSASSQLVALVNADDRVVV</sequence>
<organism evidence="1 2">
    <name type="scientific">Paxillus involutus ATCC 200175</name>
    <dbReference type="NCBI Taxonomy" id="664439"/>
    <lineage>
        <taxon>Eukaryota</taxon>
        <taxon>Fungi</taxon>
        <taxon>Dikarya</taxon>
        <taxon>Basidiomycota</taxon>
        <taxon>Agaricomycotina</taxon>
        <taxon>Agaricomycetes</taxon>
        <taxon>Agaricomycetidae</taxon>
        <taxon>Boletales</taxon>
        <taxon>Paxilineae</taxon>
        <taxon>Paxillaceae</taxon>
        <taxon>Paxillus</taxon>
    </lineage>
</organism>
<protein>
    <submittedName>
        <fullName evidence="1">Uncharacterized protein</fullName>
    </submittedName>
</protein>
<proteinExistence type="predicted"/>
<gene>
    <name evidence="1" type="ORF">PAXINDRAFT_20101</name>
</gene>
<dbReference type="EMBL" id="KN820199">
    <property type="protein sequence ID" value="KIJ06703.1"/>
    <property type="molecule type" value="Genomic_DNA"/>
</dbReference>
<dbReference type="AlphaFoldDB" id="A0A0C9T5Z2"/>
<evidence type="ECO:0000313" key="2">
    <source>
        <dbReference type="Proteomes" id="UP000053647"/>
    </source>
</evidence>